<proteinExistence type="inferred from homology"/>
<dbReference type="InterPro" id="IPR058579">
    <property type="entry name" value="IspG_C"/>
</dbReference>
<comment type="caution">
    <text evidence="10">The sequence shown here is derived from an EMBL/GenBank/DDBJ whole genome shotgun (WGS) entry which is preliminary data.</text>
</comment>
<dbReference type="PATRIC" id="fig|1265313.6.peg.460"/>
<dbReference type="InterPro" id="IPR004588">
    <property type="entry name" value="IspG_bac-typ"/>
</dbReference>
<dbReference type="GO" id="GO:0019288">
    <property type="term" value="P:isopentenyl diphosphate biosynthetic process, methylerythritol 4-phosphate pathway"/>
    <property type="evidence" value="ECO:0007669"/>
    <property type="project" value="UniProtKB-UniRule"/>
</dbReference>
<sequence length="376" mass="40383">MSHSSPIQRRKSRQIHVGKVAVGGDAPISVQSMTNTETCDVAATVAQVQAIADAGGDIVRVSVPSMEAAEAFRAIRAQVDVPLVADIHFDHRIALKVAEYGVDCLRINPGNIGRDDKVREVIACARDKGIPIRIGVNAGSLGKDLQRKYGEPTAEALVESALHHVDILDKHDYQDFKVSVKASEVFMAVDAYRLLAKQIEQPLHLGITEAGGLRGGTVKSAVGLGMLLYEGIGDTIRISLAADPVEEIKVGFEILKSLKLRANGINFIACPSCSRQNFDVIGTMNSLEQRLEDIRTPMDVAVIGCIVNGPGEAREADVGLTGASPSNLIYVGGEPDHKVSNTDFIDHLEQVIRERAASLEAERARQEEAVILKSTG</sequence>
<organism evidence="10 11">
    <name type="scientific">Pseudohaliea rubra DSM 19751</name>
    <dbReference type="NCBI Taxonomy" id="1265313"/>
    <lineage>
        <taxon>Bacteria</taxon>
        <taxon>Pseudomonadati</taxon>
        <taxon>Pseudomonadota</taxon>
        <taxon>Gammaproteobacteria</taxon>
        <taxon>Cellvibrionales</taxon>
        <taxon>Halieaceae</taxon>
        <taxon>Pseudohaliea</taxon>
    </lineage>
</organism>
<feature type="binding site" evidence="7">
    <location>
        <position position="273"/>
    </location>
    <ligand>
        <name>[4Fe-4S] cluster</name>
        <dbReference type="ChEBI" id="CHEBI:49883"/>
    </ligand>
</feature>
<dbReference type="EMBL" id="AUVB01000013">
    <property type="protein sequence ID" value="KGE04990.1"/>
    <property type="molecule type" value="Genomic_DNA"/>
</dbReference>
<evidence type="ECO:0000256" key="5">
    <source>
        <dbReference type="ARBA" id="ARBA00023014"/>
    </source>
</evidence>
<dbReference type="GO" id="GO:0051539">
    <property type="term" value="F:4 iron, 4 sulfur cluster binding"/>
    <property type="evidence" value="ECO:0007669"/>
    <property type="project" value="UniProtKB-UniRule"/>
</dbReference>
<dbReference type="InterPro" id="IPR011005">
    <property type="entry name" value="Dihydropteroate_synth-like_sf"/>
</dbReference>
<dbReference type="NCBIfam" id="NF001540">
    <property type="entry name" value="PRK00366.1"/>
    <property type="match status" value="1"/>
</dbReference>
<gene>
    <name evidence="7" type="primary">ispG</name>
    <name evidence="10" type="ORF">HRUBRA_00463</name>
</gene>
<evidence type="ECO:0000256" key="6">
    <source>
        <dbReference type="ARBA" id="ARBA00023229"/>
    </source>
</evidence>
<dbReference type="GO" id="GO:0016114">
    <property type="term" value="P:terpenoid biosynthetic process"/>
    <property type="evidence" value="ECO:0007669"/>
    <property type="project" value="InterPro"/>
</dbReference>
<dbReference type="GO" id="GO:0005506">
    <property type="term" value="F:iron ion binding"/>
    <property type="evidence" value="ECO:0007669"/>
    <property type="project" value="InterPro"/>
</dbReference>
<keyword evidence="11" id="KW-1185">Reference proteome</keyword>
<feature type="binding site" evidence="7">
    <location>
        <position position="312"/>
    </location>
    <ligand>
        <name>[4Fe-4S] cluster</name>
        <dbReference type="ChEBI" id="CHEBI:49883"/>
    </ligand>
</feature>
<evidence type="ECO:0000256" key="4">
    <source>
        <dbReference type="ARBA" id="ARBA00023004"/>
    </source>
</evidence>
<evidence type="ECO:0000313" key="11">
    <source>
        <dbReference type="Proteomes" id="UP000029640"/>
    </source>
</evidence>
<dbReference type="SUPFAM" id="SSF56014">
    <property type="entry name" value="Nitrite and sulphite reductase 4Fe-4S domain-like"/>
    <property type="match status" value="1"/>
</dbReference>
<feature type="binding site" evidence="7">
    <location>
        <position position="305"/>
    </location>
    <ligand>
        <name>[4Fe-4S] cluster</name>
        <dbReference type="ChEBI" id="CHEBI:49883"/>
    </ligand>
</feature>
<dbReference type="PANTHER" id="PTHR30454:SF0">
    <property type="entry name" value="4-HYDROXY-3-METHYLBUT-2-EN-1-YL DIPHOSPHATE SYNTHASE (FERREDOXIN), CHLOROPLASTIC"/>
    <property type="match status" value="1"/>
</dbReference>
<dbReference type="EC" id="1.17.7.3" evidence="7"/>
<dbReference type="GO" id="GO:0141197">
    <property type="term" value="F:4-hydroxy-3-methylbut-2-enyl-diphosphate synthase activity (flavodoxin)"/>
    <property type="evidence" value="ECO:0007669"/>
    <property type="project" value="UniProtKB-EC"/>
</dbReference>
<dbReference type="Gene3D" id="3.20.20.20">
    <property type="entry name" value="Dihydropteroate synthase-like"/>
    <property type="match status" value="1"/>
</dbReference>
<feature type="domain" description="IspG C-terminal" evidence="9">
    <location>
        <begin position="266"/>
        <end position="353"/>
    </location>
</feature>
<comment type="function">
    <text evidence="7">Converts 2C-methyl-D-erythritol 2,4-cyclodiphosphate (ME-2,4cPP) into 1-hydroxy-2-methyl-2-(E)-butenyl 4-diphosphate.</text>
</comment>
<keyword evidence="1 7" id="KW-0004">4Fe-4S</keyword>
<keyword evidence="2 7" id="KW-0479">Metal-binding</keyword>
<keyword evidence="6 7" id="KW-0414">Isoprene biosynthesis</keyword>
<feature type="binding site" evidence="7">
    <location>
        <position position="270"/>
    </location>
    <ligand>
        <name>[4Fe-4S] cluster</name>
        <dbReference type="ChEBI" id="CHEBI:49883"/>
    </ligand>
</feature>
<dbReference type="Pfam" id="PF26540">
    <property type="entry name" value="GcpE_C"/>
    <property type="match status" value="1"/>
</dbReference>
<dbReference type="PANTHER" id="PTHR30454">
    <property type="entry name" value="4-HYDROXY-3-METHYLBUT-2-EN-1-YL DIPHOSPHATE SYNTHASE"/>
    <property type="match status" value="1"/>
</dbReference>
<accession>A0A095VUE6</accession>
<dbReference type="Proteomes" id="UP000029640">
    <property type="component" value="Unassembled WGS sequence"/>
</dbReference>
<reference evidence="10 11" key="1">
    <citation type="journal article" date="2014" name="Genome Announc.">
        <title>Genome Sequence of Gammaproteobacterial Pseudohaliea rubra Type Strain DSM 19751, Isolated from Coastal Seawater of the Mediterranean Sea.</title>
        <authorList>
            <person name="Spring S."/>
            <person name="Fiebig A."/>
            <person name="Riedel T."/>
            <person name="Goker M."/>
            <person name="Klenk H.P."/>
        </authorList>
    </citation>
    <scope>NUCLEOTIDE SEQUENCE [LARGE SCALE GENOMIC DNA]</scope>
    <source>
        <strain evidence="10 11">DSM 19751</strain>
    </source>
</reference>
<dbReference type="InterPro" id="IPR016425">
    <property type="entry name" value="IspG_bac"/>
</dbReference>
<dbReference type="GO" id="GO:0046429">
    <property type="term" value="F:4-hydroxy-3-methylbut-2-en-1-yl diphosphate synthase activity (ferredoxin)"/>
    <property type="evidence" value="ECO:0007669"/>
    <property type="project" value="UniProtKB-UniRule"/>
</dbReference>
<comment type="catalytic activity">
    <reaction evidence="7">
        <text>(2E)-4-hydroxy-3-methylbut-2-enyl diphosphate + oxidized [flavodoxin] + H2O + 2 H(+) = 2-C-methyl-D-erythritol 2,4-cyclic diphosphate + reduced [flavodoxin]</text>
        <dbReference type="Rhea" id="RHEA:43604"/>
        <dbReference type="Rhea" id="RHEA-COMP:10622"/>
        <dbReference type="Rhea" id="RHEA-COMP:10623"/>
        <dbReference type="ChEBI" id="CHEBI:15377"/>
        <dbReference type="ChEBI" id="CHEBI:15378"/>
        <dbReference type="ChEBI" id="CHEBI:57618"/>
        <dbReference type="ChEBI" id="CHEBI:58210"/>
        <dbReference type="ChEBI" id="CHEBI:58483"/>
        <dbReference type="ChEBI" id="CHEBI:128753"/>
        <dbReference type="EC" id="1.17.7.3"/>
    </reaction>
</comment>
<evidence type="ECO:0000259" key="9">
    <source>
        <dbReference type="Pfam" id="PF26540"/>
    </source>
</evidence>
<evidence type="ECO:0000256" key="7">
    <source>
        <dbReference type="HAMAP-Rule" id="MF_00159"/>
    </source>
</evidence>
<evidence type="ECO:0000259" key="8">
    <source>
        <dbReference type="Pfam" id="PF04551"/>
    </source>
</evidence>
<dbReference type="OrthoDB" id="9803214at2"/>
<dbReference type="InterPro" id="IPR058578">
    <property type="entry name" value="IspG_TIM"/>
</dbReference>
<dbReference type="SUPFAM" id="SSF51717">
    <property type="entry name" value="Dihydropteroate synthetase-like"/>
    <property type="match status" value="1"/>
</dbReference>
<protein>
    <recommendedName>
        <fullName evidence="7">4-hydroxy-3-methylbut-2-en-1-yl diphosphate synthase (flavodoxin)</fullName>
        <ecNumber evidence="7">1.17.7.3</ecNumber>
    </recommendedName>
    <alternativeName>
        <fullName evidence="7">1-hydroxy-2-methyl-2-(E)-butenyl 4-diphosphate synthase</fullName>
    </alternativeName>
</protein>
<dbReference type="PIRSF" id="PIRSF004640">
    <property type="entry name" value="IspG"/>
    <property type="match status" value="1"/>
</dbReference>
<dbReference type="AlphaFoldDB" id="A0A095VUE6"/>
<comment type="pathway">
    <text evidence="7">Isoprenoid biosynthesis; isopentenyl diphosphate biosynthesis via DXP pathway; isopentenyl diphosphate from 1-deoxy-D-xylulose 5-phosphate: step 5/6.</text>
</comment>
<evidence type="ECO:0000256" key="3">
    <source>
        <dbReference type="ARBA" id="ARBA00023002"/>
    </source>
</evidence>
<dbReference type="Pfam" id="PF04551">
    <property type="entry name" value="GcpE"/>
    <property type="match status" value="1"/>
</dbReference>
<keyword evidence="3 7" id="KW-0560">Oxidoreductase</keyword>
<name>A0A095VUE6_9GAMM</name>
<feature type="domain" description="IspG TIM-barrel" evidence="8">
    <location>
        <begin position="12"/>
        <end position="251"/>
    </location>
</feature>
<evidence type="ECO:0000256" key="2">
    <source>
        <dbReference type="ARBA" id="ARBA00022723"/>
    </source>
</evidence>
<dbReference type="STRING" id="1265313.HRUBRA_00463"/>
<dbReference type="NCBIfam" id="TIGR00612">
    <property type="entry name" value="ispG_gcpE"/>
    <property type="match status" value="1"/>
</dbReference>
<dbReference type="eggNOG" id="COG0821">
    <property type="taxonomic scope" value="Bacteria"/>
</dbReference>
<dbReference type="Gene3D" id="3.30.413.10">
    <property type="entry name" value="Sulfite Reductase Hemoprotein, domain 1"/>
    <property type="match status" value="1"/>
</dbReference>
<dbReference type="HOGENOM" id="CLU_042258_0_0_6"/>
<evidence type="ECO:0000313" key="10">
    <source>
        <dbReference type="EMBL" id="KGE04990.1"/>
    </source>
</evidence>
<dbReference type="RefSeq" id="WP_035513913.1">
    <property type="nucleotide sequence ID" value="NZ_KN234746.1"/>
</dbReference>
<keyword evidence="5 7" id="KW-0411">Iron-sulfur</keyword>
<dbReference type="HAMAP" id="MF_00159">
    <property type="entry name" value="IspG"/>
    <property type="match status" value="1"/>
</dbReference>
<dbReference type="InterPro" id="IPR045854">
    <property type="entry name" value="NO2/SO3_Rdtase_4Fe4S_sf"/>
</dbReference>
<evidence type="ECO:0000256" key="1">
    <source>
        <dbReference type="ARBA" id="ARBA00022485"/>
    </source>
</evidence>
<dbReference type="UniPathway" id="UPA00056">
    <property type="reaction ID" value="UER00096"/>
</dbReference>
<keyword evidence="4 7" id="KW-0408">Iron</keyword>
<comment type="similarity">
    <text evidence="7">Belongs to the IspG family.</text>
</comment>
<dbReference type="FunFam" id="3.20.20.20:FF:000001">
    <property type="entry name" value="4-hydroxy-3-methylbut-2-en-1-yl diphosphate synthase (flavodoxin)"/>
    <property type="match status" value="1"/>
</dbReference>
<comment type="cofactor">
    <cofactor evidence="7">
        <name>[4Fe-4S] cluster</name>
        <dbReference type="ChEBI" id="CHEBI:49883"/>
    </cofactor>
    <text evidence="7">Binds 1 [4Fe-4S] cluster.</text>
</comment>